<evidence type="ECO:0000313" key="3">
    <source>
        <dbReference type="Proteomes" id="UP000179013"/>
    </source>
</evidence>
<proteinExistence type="predicted"/>
<protein>
    <recommendedName>
        <fullName evidence="1">PIN domain-containing protein</fullName>
    </recommendedName>
</protein>
<dbReference type="Proteomes" id="UP000179013">
    <property type="component" value="Unassembled WGS sequence"/>
</dbReference>
<dbReference type="EMBL" id="MGFU01000036">
    <property type="protein sequence ID" value="OGM12536.1"/>
    <property type="molecule type" value="Genomic_DNA"/>
</dbReference>
<evidence type="ECO:0000313" key="2">
    <source>
        <dbReference type="EMBL" id="OGM12536.1"/>
    </source>
</evidence>
<dbReference type="AlphaFoldDB" id="A0A1F7XC07"/>
<dbReference type="Pfam" id="PF13470">
    <property type="entry name" value="PIN_3"/>
    <property type="match status" value="1"/>
</dbReference>
<accession>A0A1F7XC07</accession>
<organism evidence="2 3">
    <name type="scientific">Candidatus Woesebacteria bacterium RBG_16_39_8b</name>
    <dbReference type="NCBI Taxonomy" id="1802482"/>
    <lineage>
        <taxon>Bacteria</taxon>
        <taxon>Candidatus Woeseibacteriota</taxon>
    </lineage>
</organism>
<comment type="caution">
    <text evidence="2">The sequence shown here is derived from an EMBL/GenBank/DDBJ whole genome shotgun (WGS) entry which is preliminary data.</text>
</comment>
<dbReference type="InterPro" id="IPR029060">
    <property type="entry name" value="PIN-like_dom_sf"/>
</dbReference>
<reference evidence="2 3" key="1">
    <citation type="journal article" date="2016" name="Nat. Commun.">
        <title>Thousands of microbial genomes shed light on interconnected biogeochemical processes in an aquifer system.</title>
        <authorList>
            <person name="Anantharaman K."/>
            <person name="Brown C.T."/>
            <person name="Hug L.A."/>
            <person name="Sharon I."/>
            <person name="Castelle C.J."/>
            <person name="Probst A.J."/>
            <person name="Thomas B.C."/>
            <person name="Singh A."/>
            <person name="Wilkins M.J."/>
            <person name="Karaoz U."/>
            <person name="Brodie E.L."/>
            <person name="Williams K.H."/>
            <person name="Hubbard S.S."/>
            <person name="Banfield J.F."/>
        </authorList>
    </citation>
    <scope>NUCLEOTIDE SEQUENCE [LARGE SCALE GENOMIC DNA]</scope>
</reference>
<name>A0A1F7XC07_9BACT</name>
<dbReference type="InterPro" id="IPR002716">
    <property type="entry name" value="PIN_dom"/>
</dbReference>
<dbReference type="SUPFAM" id="SSF88723">
    <property type="entry name" value="PIN domain-like"/>
    <property type="match status" value="1"/>
</dbReference>
<sequence>FMSKEPHEIFLDANIWFSSLYGSANCERLIDAHIKGRLKAVISRQVLEEILRNLEEKLPDGIPVFSKIVKEKPPIVLKDPDKITSVVKILVHQKDQLIFQSALSAKVKIFVTGNTKDFNIQRIKKTYGIEVLSPKQAVEFLGLKGR</sequence>
<evidence type="ECO:0000259" key="1">
    <source>
        <dbReference type="Pfam" id="PF13470"/>
    </source>
</evidence>
<feature type="domain" description="PIN" evidence="1">
    <location>
        <begin position="9"/>
        <end position="116"/>
    </location>
</feature>
<gene>
    <name evidence="2" type="ORF">A2V80_03260</name>
</gene>
<feature type="non-terminal residue" evidence="2">
    <location>
        <position position="1"/>
    </location>
</feature>